<proteinExistence type="predicted"/>
<accession>A0AAE0FRS4</accession>
<dbReference type="EMBL" id="LGRX02014516">
    <property type="protein sequence ID" value="KAK3264480.1"/>
    <property type="molecule type" value="Genomic_DNA"/>
</dbReference>
<dbReference type="AlphaFoldDB" id="A0AAE0FRS4"/>
<name>A0AAE0FRS4_9CHLO</name>
<sequence>MPKSIITCRIPASVHFNDDDADDDDRGARAGAGGTEAKTEKLEETEEPEETEETEETEEPENTALANACNSFGWDETATPKTKQFLSDTGGYVFGELWNKLQKLENDSGSDGRKQQIWRAAAITMENASKFVDLIKTHIDNEKAEKEKREVAASVASLDDDATASEELKKLKEQLKTLLTNLPSEISSAEDLHELKTSLSNILEEDIPPIADFESGVKRVKATHPPTANPTVDDEANDGENATSGITSVVESESESDTADDQHRCRWRRRRTILSFAGRRCSDPR</sequence>
<evidence type="ECO:0000256" key="2">
    <source>
        <dbReference type="SAM" id="MobiDB-lite"/>
    </source>
</evidence>
<keyword evidence="4" id="KW-1185">Reference proteome</keyword>
<organism evidence="3 4">
    <name type="scientific">Cymbomonas tetramitiformis</name>
    <dbReference type="NCBI Taxonomy" id="36881"/>
    <lineage>
        <taxon>Eukaryota</taxon>
        <taxon>Viridiplantae</taxon>
        <taxon>Chlorophyta</taxon>
        <taxon>Pyramimonadophyceae</taxon>
        <taxon>Pyramimonadales</taxon>
        <taxon>Pyramimonadaceae</taxon>
        <taxon>Cymbomonas</taxon>
    </lineage>
</organism>
<dbReference type="Proteomes" id="UP001190700">
    <property type="component" value="Unassembled WGS sequence"/>
</dbReference>
<evidence type="ECO:0000313" key="4">
    <source>
        <dbReference type="Proteomes" id="UP001190700"/>
    </source>
</evidence>
<evidence type="ECO:0000256" key="1">
    <source>
        <dbReference type="SAM" id="Coils"/>
    </source>
</evidence>
<feature type="coiled-coil region" evidence="1">
    <location>
        <begin position="141"/>
        <end position="181"/>
    </location>
</feature>
<comment type="caution">
    <text evidence="3">The sequence shown here is derived from an EMBL/GenBank/DDBJ whole genome shotgun (WGS) entry which is preliminary data.</text>
</comment>
<reference evidence="3 4" key="1">
    <citation type="journal article" date="2015" name="Genome Biol. Evol.">
        <title>Comparative Genomics of a Bacterivorous Green Alga Reveals Evolutionary Causalities and Consequences of Phago-Mixotrophic Mode of Nutrition.</title>
        <authorList>
            <person name="Burns J.A."/>
            <person name="Paasch A."/>
            <person name="Narechania A."/>
            <person name="Kim E."/>
        </authorList>
    </citation>
    <scope>NUCLEOTIDE SEQUENCE [LARGE SCALE GENOMIC DNA]</scope>
    <source>
        <strain evidence="3 4">PLY_AMNH</strain>
    </source>
</reference>
<feature type="compositionally biased region" description="Acidic residues" evidence="2">
    <location>
        <begin position="43"/>
        <end position="61"/>
    </location>
</feature>
<evidence type="ECO:0000313" key="3">
    <source>
        <dbReference type="EMBL" id="KAK3264480.1"/>
    </source>
</evidence>
<protein>
    <submittedName>
        <fullName evidence="3">Uncharacterized protein</fullName>
    </submittedName>
</protein>
<gene>
    <name evidence="3" type="ORF">CYMTET_26780</name>
</gene>
<keyword evidence="1" id="KW-0175">Coiled coil</keyword>
<feature type="region of interest" description="Disordered" evidence="2">
    <location>
        <begin position="220"/>
        <end position="264"/>
    </location>
</feature>
<feature type="region of interest" description="Disordered" evidence="2">
    <location>
        <begin position="13"/>
        <end position="75"/>
    </location>
</feature>